<proteinExistence type="predicted"/>
<comment type="caution">
    <text evidence="1">The sequence shown here is derived from an EMBL/GenBank/DDBJ whole genome shotgun (WGS) entry which is preliminary data.</text>
</comment>
<dbReference type="AlphaFoldDB" id="A0AAV4X7U7"/>
<protein>
    <submittedName>
        <fullName evidence="1">Uncharacterized protein</fullName>
    </submittedName>
</protein>
<dbReference type="Proteomes" id="UP001054945">
    <property type="component" value="Unassembled WGS sequence"/>
</dbReference>
<dbReference type="EMBL" id="BPLR01017339">
    <property type="protein sequence ID" value="GIY90677.1"/>
    <property type="molecule type" value="Genomic_DNA"/>
</dbReference>
<keyword evidence="2" id="KW-1185">Reference proteome</keyword>
<organism evidence="1 2">
    <name type="scientific">Caerostris extrusa</name>
    <name type="common">Bark spider</name>
    <name type="synonym">Caerostris bankana</name>
    <dbReference type="NCBI Taxonomy" id="172846"/>
    <lineage>
        <taxon>Eukaryota</taxon>
        <taxon>Metazoa</taxon>
        <taxon>Ecdysozoa</taxon>
        <taxon>Arthropoda</taxon>
        <taxon>Chelicerata</taxon>
        <taxon>Arachnida</taxon>
        <taxon>Araneae</taxon>
        <taxon>Araneomorphae</taxon>
        <taxon>Entelegynae</taxon>
        <taxon>Araneoidea</taxon>
        <taxon>Araneidae</taxon>
        <taxon>Caerostris</taxon>
    </lineage>
</organism>
<evidence type="ECO:0000313" key="1">
    <source>
        <dbReference type="EMBL" id="GIY90677.1"/>
    </source>
</evidence>
<evidence type="ECO:0000313" key="2">
    <source>
        <dbReference type="Proteomes" id="UP001054945"/>
    </source>
</evidence>
<name>A0AAV4X7U7_CAEEX</name>
<gene>
    <name evidence="1" type="ORF">CEXT_638831</name>
</gene>
<reference evidence="1 2" key="1">
    <citation type="submission" date="2021-06" db="EMBL/GenBank/DDBJ databases">
        <title>Caerostris extrusa draft genome.</title>
        <authorList>
            <person name="Kono N."/>
            <person name="Arakawa K."/>
        </authorList>
    </citation>
    <scope>NUCLEOTIDE SEQUENCE [LARGE SCALE GENOMIC DNA]</scope>
</reference>
<accession>A0AAV4X7U7</accession>
<sequence>MATKLETCFIDVTPFTSGKLGNASPLTHGGARHTHTTTPFSKCRSLRLARLPILNSGAKRQYCVQPAKILAREIATLPQSFVQPAVHLWVKCMTFY</sequence>